<dbReference type="Gene3D" id="3.30.565.10">
    <property type="entry name" value="Histidine kinase-like ATPase, C-terminal domain"/>
    <property type="match status" value="1"/>
</dbReference>
<protein>
    <submittedName>
        <fullName evidence="8">PspC domain-containing protein</fullName>
    </submittedName>
</protein>
<gene>
    <name evidence="8" type="ORF">MNQ99_05025</name>
</gene>
<dbReference type="InterPro" id="IPR036890">
    <property type="entry name" value="HATPase_C_sf"/>
</dbReference>
<dbReference type="SUPFAM" id="SSF55874">
    <property type="entry name" value="ATPase domain of HSP90 chaperone/DNA topoisomerase II/histidine kinase"/>
    <property type="match status" value="1"/>
</dbReference>
<feature type="region of interest" description="Disordered" evidence="4">
    <location>
        <begin position="88"/>
        <end position="122"/>
    </location>
</feature>
<evidence type="ECO:0000313" key="8">
    <source>
        <dbReference type="EMBL" id="UNK46720.1"/>
    </source>
</evidence>
<keyword evidence="9" id="KW-1185">Reference proteome</keyword>
<accession>A0ABY3W8T1</accession>
<evidence type="ECO:0000259" key="7">
    <source>
        <dbReference type="Pfam" id="PF04024"/>
    </source>
</evidence>
<keyword evidence="1" id="KW-0808">Transferase</keyword>
<evidence type="ECO:0000313" key="9">
    <source>
        <dbReference type="Proteomes" id="UP000829069"/>
    </source>
</evidence>
<dbReference type="EMBL" id="CP093326">
    <property type="protein sequence ID" value="UNK46720.1"/>
    <property type="molecule type" value="Genomic_DNA"/>
</dbReference>
<dbReference type="InterPro" id="IPR007168">
    <property type="entry name" value="Phageshock_PspC_N"/>
</dbReference>
<feature type="transmembrane region" description="Helical" evidence="5">
    <location>
        <begin position="199"/>
        <end position="222"/>
    </location>
</feature>
<feature type="transmembrane region" description="Helical" evidence="5">
    <location>
        <begin position="134"/>
        <end position="154"/>
    </location>
</feature>
<name>A0ABY3W8T1_9MICC</name>
<dbReference type="RefSeq" id="WP_241914665.1">
    <property type="nucleotide sequence ID" value="NZ_CP093326.1"/>
</dbReference>
<evidence type="ECO:0000256" key="4">
    <source>
        <dbReference type="SAM" id="MobiDB-lite"/>
    </source>
</evidence>
<dbReference type="InterPro" id="IPR050482">
    <property type="entry name" value="Sensor_HK_TwoCompSys"/>
</dbReference>
<evidence type="ECO:0000256" key="3">
    <source>
        <dbReference type="ARBA" id="ARBA00023012"/>
    </source>
</evidence>
<keyword evidence="2" id="KW-0418">Kinase</keyword>
<keyword evidence="3" id="KW-0902">Two-component regulatory system</keyword>
<dbReference type="PANTHER" id="PTHR24421:SF61">
    <property type="entry name" value="OXYGEN SENSOR HISTIDINE KINASE NREB"/>
    <property type="match status" value="1"/>
</dbReference>
<dbReference type="Pfam" id="PF04024">
    <property type="entry name" value="PspC"/>
    <property type="match status" value="1"/>
</dbReference>
<dbReference type="Proteomes" id="UP000829069">
    <property type="component" value="Chromosome"/>
</dbReference>
<feature type="transmembrane region" description="Helical" evidence="5">
    <location>
        <begin position="160"/>
        <end position="178"/>
    </location>
</feature>
<organism evidence="8 9">
    <name type="scientific">Arthrobacter sulfonylureivorans</name>
    <dbReference type="NCBI Taxonomy" id="2486855"/>
    <lineage>
        <taxon>Bacteria</taxon>
        <taxon>Bacillati</taxon>
        <taxon>Actinomycetota</taxon>
        <taxon>Actinomycetes</taxon>
        <taxon>Micrococcales</taxon>
        <taxon>Micrococcaceae</taxon>
        <taxon>Arthrobacter</taxon>
    </lineage>
</organism>
<dbReference type="Pfam" id="PF02518">
    <property type="entry name" value="HATPase_c"/>
    <property type="match status" value="1"/>
</dbReference>
<evidence type="ECO:0000256" key="1">
    <source>
        <dbReference type="ARBA" id="ARBA00022679"/>
    </source>
</evidence>
<proteinExistence type="predicted"/>
<keyword evidence="5" id="KW-0812">Transmembrane</keyword>
<feature type="domain" description="Histidine kinase/HSP90-like ATPase" evidence="6">
    <location>
        <begin position="357"/>
        <end position="441"/>
    </location>
</feature>
<feature type="transmembrane region" description="Helical" evidence="5">
    <location>
        <begin position="228"/>
        <end position="248"/>
    </location>
</feature>
<evidence type="ECO:0000256" key="5">
    <source>
        <dbReference type="SAM" id="Phobius"/>
    </source>
</evidence>
<dbReference type="PANTHER" id="PTHR24421">
    <property type="entry name" value="NITRATE/NITRITE SENSOR PROTEIN NARX-RELATED"/>
    <property type="match status" value="1"/>
</dbReference>
<dbReference type="InterPro" id="IPR003594">
    <property type="entry name" value="HATPase_dom"/>
</dbReference>
<reference evidence="8 9" key="1">
    <citation type="submission" date="2022-03" db="EMBL/GenBank/DDBJ databases">
        <title>Isotopic signatures of nitrous oxide derived from detoxification processes.</title>
        <authorList>
            <person name="Behrendt U."/>
            <person name="Buchen C."/>
            <person name="Well R."/>
            <person name="Ulrich A."/>
            <person name="Rohe L."/>
            <person name="Kolb S."/>
            <person name="Schloter M."/>
            <person name="Horn M.A."/>
            <person name="Augustin J."/>
        </authorList>
    </citation>
    <scope>NUCLEOTIDE SEQUENCE [LARGE SCALE GENOMIC DNA]</scope>
    <source>
        <strain evidence="8 9">S4-C24</strain>
    </source>
</reference>
<sequence length="449" mass="48009">MREPLIRSTEDRIIAGVCVGLSRHLNVSVGIVRVGMVALALAGGAGVLLYIWLWLLVPTAADEALAAERAFNPRDIAENFARGFGASANRDGNGQAAPPARRPVSQPLPQPGTPAPNVEGTGTRRLLQRGGKEILIGAALVLAGGAVVAQIAGINLPWGTWLPVLAIAAGAVIAWMQLDDSRRSGLMDRAGATGAQGAVRLLAGLVLVVAGIVTMVSGSITWEAMWPTLFASLAVLAGVLLVLAPWVLKYWRDLETERSGRIRETERAEIAAHLHDSVLQTLALIQNRAGSEQDVTRLARAQERELREWLYRDKRQEEGNLVDRVKAVAAEIEDAYGHPVDVVAVGDAEMSDRHEVLVHATREAVQNAAKHAGGGISVYVECTPGRSEVFVRDRGPGFELASVPPDRMGVRESLIGRMERHGGQARIRNTGSGTEVHLSLEHPQEGTAS</sequence>
<feature type="transmembrane region" description="Helical" evidence="5">
    <location>
        <begin position="31"/>
        <end position="55"/>
    </location>
</feature>
<keyword evidence="5" id="KW-1133">Transmembrane helix</keyword>
<feature type="domain" description="Phage shock protein PspC N-terminal" evidence="7">
    <location>
        <begin position="4"/>
        <end position="59"/>
    </location>
</feature>
<evidence type="ECO:0000259" key="6">
    <source>
        <dbReference type="Pfam" id="PF02518"/>
    </source>
</evidence>
<keyword evidence="5" id="KW-0472">Membrane</keyword>
<evidence type="ECO:0000256" key="2">
    <source>
        <dbReference type="ARBA" id="ARBA00022777"/>
    </source>
</evidence>